<dbReference type="EMBL" id="HE804045">
    <property type="protein sequence ID" value="CCH30887.1"/>
    <property type="molecule type" value="Genomic_DNA"/>
</dbReference>
<dbReference type="STRING" id="1179773.BN6_35910"/>
<name>K0K001_SACES</name>
<dbReference type="AlphaFoldDB" id="K0K001"/>
<dbReference type="Gene3D" id="3.40.50.720">
    <property type="entry name" value="NAD(P)-binding Rossmann-like Domain"/>
    <property type="match status" value="1"/>
</dbReference>
<dbReference type="eggNOG" id="COG0673">
    <property type="taxonomic scope" value="Bacteria"/>
</dbReference>
<evidence type="ECO:0000313" key="2">
    <source>
        <dbReference type="EMBL" id="CCH30887.1"/>
    </source>
</evidence>
<dbReference type="PANTHER" id="PTHR43179:SF7">
    <property type="entry name" value="RHAMNOSYLTRANSFERASE WBBL"/>
    <property type="match status" value="1"/>
</dbReference>
<keyword evidence="2" id="KW-0328">Glycosyltransferase</keyword>
<dbReference type="PANTHER" id="PTHR43179">
    <property type="entry name" value="RHAMNOSYLTRANSFERASE WBBL"/>
    <property type="match status" value="1"/>
</dbReference>
<dbReference type="EC" id="2.4.1.-" evidence="2"/>
<dbReference type="GO" id="GO:0016757">
    <property type="term" value="F:glycosyltransferase activity"/>
    <property type="evidence" value="ECO:0007669"/>
    <property type="project" value="UniProtKB-KW"/>
</dbReference>
<dbReference type="HOGENOM" id="CLU_473971_0_0_11"/>
<keyword evidence="2" id="KW-0808">Transferase</keyword>
<evidence type="ECO:0000313" key="3">
    <source>
        <dbReference type="Proteomes" id="UP000006281"/>
    </source>
</evidence>
<sequence length="575" mass="61146">MGERRLVNPTVVPGLVSVVMLVRNRLEYTRLAVGSLARASGDLEFVIVDNASQDGTADYLDELAGTCERPVTVLRFADDRGGAERRNAGAEAARGEFLFFVDNDVVADDPGVVEALAGELAADQAVAAVSPLLLFPGDDGLVQCAGGGSTGDGRIGLVGRGRPVADTDRVRRAQTWAPTAALMVRRTSFRRAGGFDVAFDPVSLCEDVDLCCRLGAAGERVLYAGTVAMRHFEGTTINHVGHDKLRVWKRHMRVLRARWSEVFAAGPRHPAADLDWTPVGKDYRDLSRPRVWPLVQAADRGFFTSDRALALPGPQDVRVLAVDCGPATHLALRTVPGMRLVGVADRDPTALLAAVRAHDVPWAMRDAARLVDTVPCEGVVIGSHRPDLAVVALRRGLHVLLEPAAISDDAELVDAARSSEGRCAVVRPWADHPELAALGRAVAAGRIGAPTRFTARLEHTDREGLPHLLDAVERVLGGNVGTLVKTVSAHRVRATVAVAGVRGAIETTAAAARSRLRVTVFGDGELSIDIGPTARPYADFVEAARGGLVRWAGLGPAVARLVRWRDEAAATTAAG</sequence>
<dbReference type="SUPFAM" id="SSF53448">
    <property type="entry name" value="Nucleotide-diphospho-sugar transferases"/>
    <property type="match status" value="1"/>
</dbReference>
<organism evidence="2 3">
    <name type="scientific">Saccharothrix espanaensis (strain ATCC 51144 / DSM 44229 / JCM 9112 / NBRC 15066 / NRRL 15764)</name>
    <dbReference type="NCBI Taxonomy" id="1179773"/>
    <lineage>
        <taxon>Bacteria</taxon>
        <taxon>Bacillati</taxon>
        <taxon>Actinomycetota</taxon>
        <taxon>Actinomycetes</taxon>
        <taxon>Pseudonocardiales</taxon>
        <taxon>Pseudonocardiaceae</taxon>
        <taxon>Saccharothrix</taxon>
    </lineage>
</organism>
<dbReference type="PATRIC" id="fig|1179773.3.peg.3591"/>
<dbReference type="Pfam" id="PF00535">
    <property type="entry name" value="Glycos_transf_2"/>
    <property type="match status" value="1"/>
</dbReference>
<dbReference type="InterPro" id="IPR001173">
    <property type="entry name" value="Glyco_trans_2-like"/>
</dbReference>
<dbReference type="InterPro" id="IPR036291">
    <property type="entry name" value="NAD(P)-bd_dom_sf"/>
</dbReference>
<protein>
    <submittedName>
        <fullName evidence="2">Glycosyltransferase, family 2</fullName>
        <ecNumber evidence="2">2.4.1.-</ecNumber>
    </submittedName>
</protein>
<accession>K0K001</accession>
<keyword evidence="3" id="KW-1185">Reference proteome</keyword>
<dbReference type="KEGG" id="sesp:BN6_35910"/>
<evidence type="ECO:0000259" key="1">
    <source>
        <dbReference type="Pfam" id="PF00535"/>
    </source>
</evidence>
<dbReference type="Gene3D" id="3.90.550.10">
    <property type="entry name" value="Spore Coat Polysaccharide Biosynthesis Protein SpsA, Chain A"/>
    <property type="match status" value="1"/>
</dbReference>
<reference evidence="2 3" key="1">
    <citation type="journal article" date="2012" name="BMC Genomics">
        <title>Complete genome sequence of Saccharothrix espanaensis DSM 44229T and comparison to the other completely sequenced Pseudonocardiaceae.</title>
        <authorList>
            <person name="Strobel T."/>
            <person name="Al-Dilaimi A."/>
            <person name="Blom J."/>
            <person name="Gessner A."/>
            <person name="Kalinowski J."/>
            <person name="Luzhetska M."/>
            <person name="Puhler A."/>
            <person name="Szczepanowski R."/>
            <person name="Bechthold A."/>
            <person name="Ruckert C."/>
        </authorList>
    </citation>
    <scope>NUCLEOTIDE SEQUENCE [LARGE SCALE GENOMIC DNA]</scope>
    <source>
        <strain evidence="3">ATCC 51144 / DSM 44229 / JCM 9112 / NBRC 15066 / NRRL 15764</strain>
    </source>
</reference>
<proteinExistence type="predicted"/>
<feature type="domain" description="Glycosyltransferase 2-like" evidence="1">
    <location>
        <begin position="17"/>
        <end position="130"/>
    </location>
</feature>
<dbReference type="eggNOG" id="COG1216">
    <property type="taxonomic scope" value="Bacteria"/>
</dbReference>
<gene>
    <name evidence="2" type="primary">gtuS2-11</name>
    <name evidence="2" type="ordered locus">BN6_35910</name>
</gene>
<dbReference type="InterPro" id="IPR029044">
    <property type="entry name" value="Nucleotide-diphossugar_trans"/>
</dbReference>
<dbReference type="Gene3D" id="3.30.360.10">
    <property type="entry name" value="Dihydrodipicolinate Reductase, domain 2"/>
    <property type="match status" value="1"/>
</dbReference>
<dbReference type="Proteomes" id="UP000006281">
    <property type="component" value="Chromosome"/>
</dbReference>
<dbReference type="SUPFAM" id="SSF51735">
    <property type="entry name" value="NAD(P)-binding Rossmann-fold domains"/>
    <property type="match status" value="1"/>
</dbReference>